<gene>
    <name evidence="2" type="ORF">BU23DRAFT_651529</name>
</gene>
<accession>A0A6A5VLQ4</accession>
<evidence type="ECO:0000313" key="2">
    <source>
        <dbReference type="EMBL" id="KAF1978643.1"/>
    </source>
</evidence>
<dbReference type="Proteomes" id="UP000800036">
    <property type="component" value="Unassembled WGS sequence"/>
</dbReference>
<feature type="compositionally biased region" description="Polar residues" evidence="1">
    <location>
        <begin position="62"/>
        <end position="83"/>
    </location>
</feature>
<feature type="region of interest" description="Disordered" evidence="1">
    <location>
        <begin position="196"/>
        <end position="301"/>
    </location>
</feature>
<feature type="compositionally biased region" description="Basic residues" evidence="1">
    <location>
        <begin position="93"/>
        <end position="106"/>
    </location>
</feature>
<proteinExistence type="predicted"/>
<evidence type="ECO:0000256" key="1">
    <source>
        <dbReference type="SAM" id="MobiDB-lite"/>
    </source>
</evidence>
<feature type="compositionally biased region" description="Polar residues" evidence="1">
    <location>
        <begin position="334"/>
        <end position="346"/>
    </location>
</feature>
<sequence>MNAERDKVGLAVAILRSLTTDDDIISAVLENPAAILECLETILPHVHAPGQHLSPGPAPLVGSTSEFATSGNARASGMGTTTHTAEDSDATDRKKKAHAAHMKEYRNRKKEKVRKFLEHHARMQQELYGTQEAPTISAASLADYCPADIRPQLSLPDAHGSKPGSEQILDAAPDPELPSGILASSKKPIMKVYQGTHQKQDGPSNQVVKKEVDRIVTKRKRTSEVSVPTLVLHDNHGKGNQAPRPEIDAPRKKLSLADAESAAGPPQSSKSSLKKPRAASKLPASDKENMPPANGFGPYAPARPWHLDAVGYFTALPLLDPPLPVTPATILPSRKSQTQQHAEGEK</sequence>
<keyword evidence="3" id="KW-1185">Reference proteome</keyword>
<feature type="region of interest" description="Disordered" evidence="1">
    <location>
        <begin position="54"/>
        <end position="106"/>
    </location>
</feature>
<feature type="compositionally biased region" description="Polar residues" evidence="1">
    <location>
        <begin position="196"/>
        <end position="207"/>
    </location>
</feature>
<feature type="region of interest" description="Disordered" evidence="1">
    <location>
        <begin position="323"/>
        <end position="346"/>
    </location>
</feature>
<protein>
    <submittedName>
        <fullName evidence="2">Uncharacterized protein</fullName>
    </submittedName>
</protein>
<evidence type="ECO:0000313" key="3">
    <source>
        <dbReference type="Proteomes" id="UP000800036"/>
    </source>
</evidence>
<dbReference type="EMBL" id="ML976660">
    <property type="protein sequence ID" value="KAF1978643.1"/>
    <property type="molecule type" value="Genomic_DNA"/>
</dbReference>
<reference evidence="2" key="1">
    <citation type="journal article" date="2020" name="Stud. Mycol.">
        <title>101 Dothideomycetes genomes: a test case for predicting lifestyles and emergence of pathogens.</title>
        <authorList>
            <person name="Haridas S."/>
            <person name="Albert R."/>
            <person name="Binder M."/>
            <person name="Bloem J."/>
            <person name="Labutti K."/>
            <person name="Salamov A."/>
            <person name="Andreopoulos B."/>
            <person name="Baker S."/>
            <person name="Barry K."/>
            <person name="Bills G."/>
            <person name="Bluhm B."/>
            <person name="Cannon C."/>
            <person name="Castanera R."/>
            <person name="Culley D."/>
            <person name="Daum C."/>
            <person name="Ezra D."/>
            <person name="Gonzalez J."/>
            <person name="Henrissat B."/>
            <person name="Kuo A."/>
            <person name="Liang C."/>
            <person name="Lipzen A."/>
            <person name="Lutzoni F."/>
            <person name="Magnuson J."/>
            <person name="Mondo S."/>
            <person name="Nolan M."/>
            <person name="Ohm R."/>
            <person name="Pangilinan J."/>
            <person name="Park H.-J."/>
            <person name="Ramirez L."/>
            <person name="Alfaro M."/>
            <person name="Sun H."/>
            <person name="Tritt A."/>
            <person name="Yoshinaga Y."/>
            <person name="Zwiers L.-H."/>
            <person name="Turgeon B."/>
            <person name="Goodwin S."/>
            <person name="Spatafora J."/>
            <person name="Crous P."/>
            <person name="Grigoriev I."/>
        </authorList>
    </citation>
    <scope>NUCLEOTIDE SEQUENCE</scope>
    <source>
        <strain evidence="2">CBS 107.79</strain>
    </source>
</reference>
<dbReference type="AlphaFoldDB" id="A0A6A5VLQ4"/>
<organism evidence="2 3">
    <name type="scientific">Bimuria novae-zelandiae CBS 107.79</name>
    <dbReference type="NCBI Taxonomy" id="1447943"/>
    <lineage>
        <taxon>Eukaryota</taxon>
        <taxon>Fungi</taxon>
        <taxon>Dikarya</taxon>
        <taxon>Ascomycota</taxon>
        <taxon>Pezizomycotina</taxon>
        <taxon>Dothideomycetes</taxon>
        <taxon>Pleosporomycetidae</taxon>
        <taxon>Pleosporales</taxon>
        <taxon>Massarineae</taxon>
        <taxon>Didymosphaeriaceae</taxon>
        <taxon>Bimuria</taxon>
    </lineage>
</organism>
<name>A0A6A5VLQ4_9PLEO</name>